<evidence type="ECO:0000313" key="3">
    <source>
        <dbReference type="EMBL" id="MFC4998295.1"/>
    </source>
</evidence>
<dbReference type="EMBL" id="JBHSIU010000011">
    <property type="protein sequence ID" value="MFC4998295.1"/>
    <property type="molecule type" value="Genomic_DNA"/>
</dbReference>
<name>A0ABV9VS58_9ACTN</name>
<accession>A0ABV9VS58</accession>
<organism evidence="3 4">
    <name type="scientific">Dactylosporangium cerinum</name>
    <dbReference type="NCBI Taxonomy" id="1434730"/>
    <lineage>
        <taxon>Bacteria</taxon>
        <taxon>Bacillati</taxon>
        <taxon>Actinomycetota</taxon>
        <taxon>Actinomycetes</taxon>
        <taxon>Micromonosporales</taxon>
        <taxon>Micromonosporaceae</taxon>
        <taxon>Dactylosporangium</taxon>
    </lineage>
</organism>
<keyword evidence="4" id="KW-1185">Reference proteome</keyword>
<evidence type="ECO:0000256" key="1">
    <source>
        <dbReference type="SAM" id="MobiDB-lite"/>
    </source>
</evidence>
<gene>
    <name evidence="3" type="ORF">ACFPIJ_10665</name>
</gene>
<keyword evidence="2" id="KW-0472">Membrane</keyword>
<reference evidence="4" key="1">
    <citation type="journal article" date="2019" name="Int. J. Syst. Evol. Microbiol.">
        <title>The Global Catalogue of Microorganisms (GCM) 10K type strain sequencing project: providing services to taxonomists for standard genome sequencing and annotation.</title>
        <authorList>
            <consortium name="The Broad Institute Genomics Platform"/>
            <consortium name="The Broad Institute Genome Sequencing Center for Infectious Disease"/>
            <person name="Wu L."/>
            <person name="Ma J."/>
        </authorList>
    </citation>
    <scope>NUCLEOTIDE SEQUENCE [LARGE SCALE GENOMIC DNA]</scope>
    <source>
        <strain evidence="4">CGMCC 4.7152</strain>
    </source>
</reference>
<protein>
    <recommendedName>
        <fullName evidence="5">Peptidase M48 domain-containing protein</fullName>
    </recommendedName>
</protein>
<feature type="transmembrane region" description="Helical" evidence="2">
    <location>
        <begin position="67"/>
        <end position="85"/>
    </location>
</feature>
<evidence type="ECO:0008006" key="5">
    <source>
        <dbReference type="Google" id="ProtNLM"/>
    </source>
</evidence>
<keyword evidence="2" id="KW-0812">Transmembrane</keyword>
<proteinExistence type="predicted"/>
<evidence type="ECO:0000313" key="4">
    <source>
        <dbReference type="Proteomes" id="UP001595912"/>
    </source>
</evidence>
<evidence type="ECO:0000256" key="2">
    <source>
        <dbReference type="SAM" id="Phobius"/>
    </source>
</evidence>
<dbReference type="Proteomes" id="UP001595912">
    <property type="component" value="Unassembled WGS sequence"/>
</dbReference>
<keyword evidence="2" id="KW-1133">Transmembrane helix</keyword>
<sequence length="411" mass="44144">MTDGADDIIGWRWLDVRLARRARRQASASLVPSRVRRAATAVVAVVVQVGAFAILLCGAWLCTVRFPSAALLPGTVLLLFGVLTLPRPPALPRHAVTVRRADAAALHALIDRTAAALNLPAPHIVALDDRFAADSGFAGLLRRRYLRIGVPLWAVLDPAQRTALVAMELARFSGGDPSRTTLTGTVERTLATMVSIFEPAADKRLQASREADVTTMMAANPQRIGQQHAQSYTNLVGDLVRPLLALLQGAFGLVRLGYLTLLQPDAFQAVFAADARAAAAAGTPQVRSVLATRLLAESMVTVLRRDARAGDRSGGAVPRDEPQAVVARWPALAADVLAKATPSMPERCEADVTRHASPLAVNPPLGRRIEMLTEAPPSLPANVRTEPQESAETDVELRPMYRRLVRDLRSG</sequence>
<dbReference type="RefSeq" id="WP_380114550.1">
    <property type="nucleotide sequence ID" value="NZ_JBHSIU010000011.1"/>
</dbReference>
<dbReference type="CDD" id="cd07328">
    <property type="entry name" value="M48_Ste24p_like"/>
    <property type="match status" value="1"/>
</dbReference>
<feature type="transmembrane region" description="Helical" evidence="2">
    <location>
        <begin position="38"/>
        <end position="61"/>
    </location>
</feature>
<feature type="region of interest" description="Disordered" evidence="1">
    <location>
        <begin position="375"/>
        <end position="395"/>
    </location>
</feature>
<comment type="caution">
    <text evidence="3">The sequence shown here is derived from an EMBL/GenBank/DDBJ whole genome shotgun (WGS) entry which is preliminary data.</text>
</comment>